<dbReference type="InterPro" id="IPR036318">
    <property type="entry name" value="FAD-bd_PCMH-like_sf"/>
</dbReference>
<feature type="compositionally biased region" description="Acidic residues" evidence="6">
    <location>
        <begin position="647"/>
        <end position="663"/>
    </location>
</feature>
<gene>
    <name evidence="9" type="ORF">K402DRAFT_403914</name>
</gene>
<evidence type="ECO:0000256" key="7">
    <source>
        <dbReference type="SAM" id="SignalP"/>
    </source>
</evidence>
<feature type="compositionally biased region" description="Polar residues" evidence="6">
    <location>
        <begin position="571"/>
        <end position="587"/>
    </location>
</feature>
<dbReference type="Pfam" id="PF01565">
    <property type="entry name" value="FAD_binding_4"/>
    <property type="match status" value="1"/>
</dbReference>
<dbReference type="PANTHER" id="PTHR42973:SF39">
    <property type="entry name" value="FAD-BINDING PCMH-TYPE DOMAIN-CONTAINING PROTEIN"/>
    <property type="match status" value="1"/>
</dbReference>
<dbReference type="GO" id="GO:0071949">
    <property type="term" value="F:FAD binding"/>
    <property type="evidence" value="ECO:0007669"/>
    <property type="project" value="InterPro"/>
</dbReference>
<dbReference type="InterPro" id="IPR012951">
    <property type="entry name" value="BBE"/>
</dbReference>
<keyword evidence="4" id="KW-0274">FAD</keyword>
<dbReference type="InterPro" id="IPR006094">
    <property type="entry name" value="Oxid_FAD_bind_N"/>
</dbReference>
<reference evidence="9" key="1">
    <citation type="journal article" date="2020" name="Stud. Mycol.">
        <title>101 Dothideomycetes genomes: a test case for predicting lifestyles and emergence of pathogens.</title>
        <authorList>
            <person name="Haridas S."/>
            <person name="Albert R."/>
            <person name="Binder M."/>
            <person name="Bloem J."/>
            <person name="Labutti K."/>
            <person name="Salamov A."/>
            <person name="Andreopoulos B."/>
            <person name="Baker S."/>
            <person name="Barry K."/>
            <person name="Bills G."/>
            <person name="Bluhm B."/>
            <person name="Cannon C."/>
            <person name="Castanera R."/>
            <person name="Culley D."/>
            <person name="Daum C."/>
            <person name="Ezra D."/>
            <person name="Gonzalez J."/>
            <person name="Henrissat B."/>
            <person name="Kuo A."/>
            <person name="Liang C."/>
            <person name="Lipzen A."/>
            <person name="Lutzoni F."/>
            <person name="Magnuson J."/>
            <person name="Mondo S."/>
            <person name="Nolan M."/>
            <person name="Ohm R."/>
            <person name="Pangilinan J."/>
            <person name="Park H.-J."/>
            <person name="Ramirez L."/>
            <person name="Alfaro M."/>
            <person name="Sun H."/>
            <person name="Tritt A."/>
            <person name="Yoshinaga Y."/>
            <person name="Zwiers L.-H."/>
            <person name="Turgeon B."/>
            <person name="Goodwin S."/>
            <person name="Spatafora J."/>
            <person name="Crous P."/>
            <person name="Grigoriev I."/>
        </authorList>
    </citation>
    <scope>NUCLEOTIDE SEQUENCE</scope>
    <source>
        <strain evidence="9">CBS 113979</strain>
    </source>
</reference>
<feature type="compositionally biased region" description="Low complexity" evidence="6">
    <location>
        <begin position="589"/>
        <end position="598"/>
    </location>
</feature>
<dbReference type="GO" id="GO:0016491">
    <property type="term" value="F:oxidoreductase activity"/>
    <property type="evidence" value="ECO:0007669"/>
    <property type="project" value="UniProtKB-KW"/>
</dbReference>
<evidence type="ECO:0000256" key="3">
    <source>
        <dbReference type="ARBA" id="ARBA00022630"/>
    </source>
</evidence>
<comment type="cofactor">
    <cofactor evidence="1">
        <name>FAD</name>
        <dbReference type="ChEBI" id="CHEBI:57692"/>
    </cofactor>
</comment>
<dbReference type="InterPro" id="IPR016166">
    <property type="entry name" value="FAD-bd_PCMH"/>
</dbReference>
<dbReference type="EMBL" id="ML977154">
    <property type="protein sequence ID" value="KAF1986982.1"/>
    <property type="molecule type" value="Genomic_DNA"/>
</dbReference>
<evidence type="ECO:0000259" key="8">
    <source>
        <dbReference type="PROSITE" id="PS51387"/>
    </source>
</evidence>
<keyword evidence="5" id="KW-0560">Oxidoreductase</keyword>
<organism evidence="9 10">
    <name type="scientific">Aulographum hederae CBS 113979</name>
    <dbReference type="NCBI Taxonomy" id="1176131"/>
    <lineage>
        <taxon>Eukaryota</taxon>
        <taxon>Fungi</taxon>
        <taxon>Dikarya</taxon>
        <taxon>Ascomycota</taxon>
        <taxon>Pezizomycotina</taxon>
        <taxon>Dothideomycetes</taxon>
        <taxon>Pleosporomycetidae</taxon>
        <taxon>Aulographales</taxon>
        <taxon>Aulographaceae</taxon>
    </lineage>
</organism>
<keyword evidence="7" id="KW-0732">Signal</keyword>
<dbReference type="OrthoDB" id="9983560at2759"/>
<feature type="domain" description="FAD-binding PCMH-type" evidence="8">
    <location>
        <begin position="83"/>
        <end position="280"/>
    </location>
</feature>
<dbReference type="InterPro" id="IPR016169">
    <property type="entry name" value="FAD-bd_PCMH_sub2"/>
</dbReference>
<dbReference type="PANTHER" id="PTHR42973">
    <property type="entry name" value="BINDING OXIDOREDUCTASE, PUTATIVE (AFU_ORTHOLOGUE AFUA_1G17690)-RELATED"/>
    <property type="match status" value="1"/>
</dbReference>
<evidence type="ECO:0000256" key="5">
    <source>
        <dbReference type="ARBA" id="ARBA00023002"/>
    </source>
</evidence>
<evidence type="ECO:0000256" key="1">
    <source>
        <dbReference type="ARBA" id="ARBA00001974"/>
    </source>
</evidence>
<feature type="signal peptide" evidence="7">
    <location>
        <begin position="1"/>
        <end position="17"/>
    </location>
</feature>
<keyword evidence="10" id="KW-1185">Reference proteome</keyword>
<protein>
    <recommendedName>
        <fullName evidence="8">FAD-binding PCMH-type domain-containing protein</fullName>
    </recommendedName>
</protein>
<keyword evidence="3" id="KW-0285">Flavoprotein</keyword>
<name>A0A6G1H1Q0_9PEZI</name>
<feature type="region of interest" description="Disordered" evidence="6">
    <location>
        <begin position="23"/>
        <end position="49"/>
    </location>
</feature>
<sequence length="928" mass="98974">MKTFVLLALAGLQLTTALPSRHFARHGPGGDEEEPAANATAPVSSGKAAPAGCKKLAVDSDWPAPEAWTAAMPEVMPLGASASQKHPDYKLKAESYKDVEDAVKFAAKNNIKITVINSGHDFLGRNDAPSGLRLDVSGLQGIKPLVSFTPTREGAASPNPEGDAAITPMAGTQAAVTFGVGVATQPLNNELSKSKLLTIGAAHGSVSVAGGWGQAAGHSPFSQKFGLGVDNVLEYKVVTADGILKVANAVSNPDLFWALRGGGAGTFGVVVEATFKAHPDMKVSHIDYWVNSTEPDSDALWNAYAFLNKQFPEVNKKGMTGYYYQYESGINVKMMTNSENANEAAMNEIMKPIFDGLKTMPGLKPVAPIMRHFETFKSYFDDRFGSIEAMECMKRRVKRHGGEPMADAAPQGIVPLDSRLLGEEELAHPDLAAALRASNPGKAGASVGFMGLQGHLIGGGAAMKDNPETSVLPAWRKAYIHMIGMKTEANKGVDALRAISPKAGAYVNEAYLESADWKNTFWGVNYPRLSAIKSKYDPDMVFWTSPGINADLMEVRDGGRVCKVAASPQSLVAGSTNPKNDNQNPMSTAAGANNAEAPAGDDHAEAESCEAPAAAEPVQPGEEAGGMEGMDMGSAEGEAGHSHGAEEMTESPSDVEEAPEMEGMDMGSAEGEAGHSHGGMKRETAAEQGMSVELNLEQLAQTGGSEEEMAKMWELTQNMALEAQSPQVEKRAVTPAEQGMSVEVDLEQLAQTGASDEEMAKMWELAQNMALEAQTQTEQVEKRDTAAEQGMSVEVDLEQLAQTGASDEEMAKMWELAQNMALEAQTQTEQVEKRDTAAEQGMSVEVDLEQLAQTGASDEEMAKMWELAQNMALEAQTPQVEKREEAVQDMSVEIDLEALAQTGASEEEMDKMMQLAQSMAREASELQG</sequence>
<accession>A0A6G1H1Q0</accession>
<proteinExistence type="inferred from homology"/>
<dbReference type="Gene3D" id="3.30.465.10">
    <property type="match status" value="2"/>
</dbReference>
<dbReference type="AlphaFoldDB" id="A0A6G1H1Q0"/>
<feature type="region of interest" description="Disordered" evidence="6">
    <location>
        <begin position="571"/>
        <end position="688"/>
    </location>
</feature>
<evidence type="ECO:0000256" key="4">
    <source>
        <dbReference type="ARBA" id="ARBA00022827"/>
    </source>
</evidence>
<dbReference type="SUPFAM" id="SSF56176">
    <property type="entry name" value="FAD-binding/transporter-associated domain-like"/>
    <property type="match status" value="1"/>
</dbReference>
<evidence type="ECO:0000313" key="10">
    <source>
        <dbReference type="Proteomes" id="UP000800041"/>
    </source>
</evidence>
<evidence type="ECO:0000313" key="9">
    <source>
        <dbReference type="EMBL" id="KAF1986982.1"/>
    </source>
</evidence>
<feature type="chain" id="PRO_5026031226" description="FAD-binding PCMH-type domain-containing protein" evidence="7">
    <location>
        <begin position="18"/>
        <end position="928"/>
    </location>
</feature>
<dbReference type="Proteomes" id="UP000800041">
    <property type="component" value="Unassembled WGS sequence"/>
</dbReference>
<comment type="similarity">
    <text evidence="2">Belongs to the oxygen-dependent FAD-linked oxidoreductase family.</text>
</comment>
<evidence type="ECO:0000256" key="6">
    <source>
        <dbReference type="SAM" id="MobiDB-lite"/>
    </source>
</evidence>
<dbReference type="Pfam" id="PF08031">
    <property type="entry name" value="BBE"/>
    <property type="match status" value="1"/>
</dbReference>
<dbReference type="InterPro" id="IPR050416">
    <property type="entry name" value="FAD-linked_Oxidoreductase"/>
</dbReference>
<evidence type="ECO:0000256" key="2">
    <source>
        <dbReference type="ARBA" id="ARBA00005466"/>
    </source>
</evidence>
<dbReference type="PROSITE" id="PS51387">
    <property type="entry name" value="FAD_PCMH"/>
    <property type="match status" value="1"/>
</dbReference>
<feature type="compositionally biased region" description="Basic and acidic residues" evidence="6">
    <location>
        <begin position="672"/>
        <end position="685"/>
    </location>
</feature>